<sequence length="283" mass="32268">MELLAVLSEDQVTLEYGDDKSISVEVIGDIPEKYNLEYEWGVNKLSTGFGTSTRTLATSRVGKYSTQVRVWLKAEGEDPIYIQSNDCQVEVIKSSDTSGVEMQVVYSDKIYKIGETVVLEASTIHPDPNFVMAAVWKDGQDNIVEIGPTYNRELKSNTEVVSCKINAESMERVQKYDTVVVYIRAEDGVIPDEDGYQSCIRYIHPLDYKDSAFIWCGWWVMDEIERATALGLDWKTGTDPQLKYKCDLRTIAKMLNEHTNVEIQESRHGWIVTRNMLEFGIIY</sequence>
<dbReference type="GeneID" id="77925733"/>
<organism evidence="1 2">
    <name type="scientific">Kosakonia phage 305</name>
    <dbReference type="NCBI Taxonomy" id="2863193"/>
    <lineage>
        <taxon>Viruses</taxon>
        <taxon>Duplodnaviria</taxon>
        <taxon>Heunggongvirae</taxon>
        <taxon>Uroviricota</taxon>
        <taxon>Caudoviricetes</taxon>
        <taxon>Pantevenvirales</taxon>
        <taxon>Straboviridae</taxon>
        <taxon>Tevenvirinae</taxon>
        <taxon>Kanagawavirus</taxon>
        <taxon>Kanagawavirus threeohfive</taxon>
    </lineage>
</organism>
<reference evidence="2" key="1">
    <citation type="journal article" date="2021" name="Viruses">
        <title>Novel Viruses That Lyse Plant and Human Strains of Kosakonia cowanii.</title>
        <authorList>
            <person name="Petrzik K."/>
            <person name="Brazdova S."/>
            <person name="Krawczyk K."/>
        </authorList>
    </citation>
    <scope>NUCLEOTIDE SEQUENCE [LARGE SCALE GENOMIC DNA]</scope>
</reference>
<dbReference type="EMBL" id="MZ348423">
    <property type="protein sequence ID" value="QYN80355.1"/>
    <property type="molecule type" value="Genomic_DNA"/>
</dbReference>
<dbReference type="Proteomes" id="UP000828441">
    <property type="component" value="Segment"/>
</dbReference>
<proteinExistence type="predicted"/>
<evidence type="ECO:0008006" key="3">
    <source>
        <dbReference type="Google" id="ProtNLM"/>
    </source>
</evidence>
<name>A0AAE7WG73_9CAUD</name>
<evidence type="ECO:0000313" key="2">
    <source>
        <dbReference type="Proteomes" id="UP000828441"/>
    </source>
</evidence>
<evidence type="ECO:0000313" key="1">
    <source>
        <dbReference type="EMBL" id="QYN80355.1"/>
    </source>
</evidence>
<keyword evidence="2" id="KW-1185">Reference proteome</keyword>
<protein>
    <recommendedName>
        <fullName evidence="3">Head outer capsid protein</fullName>
    </recommendedName>
</protein>
<accession>A0AAE7WG73</accession>
<dbReference type="KEGG" id="vg:77925733"/>
<dbReference type="RefSeq" id="YP_010650161.1">
    <property type="nucleotide sequence ID" value="NC_070776.1"/>
</dbReference>